<evidence type="ECO:0000256" key="1">
    <source>
        <dbReference type="ARBA" id="ARBA00022737"/>
    </source>
</evidence>
<keyword evidence="5" id="KW-0732">Signal</keyword>
<dbReference type="PROSITE" id="PS50948">
    <property type="entry name" value="PAN"/>
    <property type="match status" value="1"/>
</dbReference>
<dbReference type="EMBL" id="CDMY01001019">
    <property type="protein sequence ID" value="CEM38947.1"/>
    <property type="molecule type" value="Genomic_DNA"/>
</dbReference>
<organism evidence="7 8">
    <name type="scientific">Vitrella brassicaformis (strain CCMP3155)</name>
    <dbReference type="NCBI Taxonomy" id="1169540"/>
    <lineage>
        <taxon>Eukaryota</taxon>
        <taxon>Sar</taxon>
        <taxon>Alveolata</taxon>
        <taxon>Colpodellida</taxon>
        <taxon>Vitrellaceae</taxon>
        <taxon>Vitrella</taxon>
    </lineage>
</organism>
<keyword evidence="1" id="KW-0677">Repeat</keyword>
<dbReference type="VEuPathDB" id="CryptoDB:Vbra_10609"/>
<evidence type="ECO:0000256" key="4">
    <source>
        <dbReference type="SAM" id="Phobius"/>
    </source>
</evidence>
<feature type="chain" id="PRO_5005191433" description="Apple domain-containing protein" evidence="5">
    <location>
        <begin position="19"/>
        <end position="269"/>
    </location>
</feature>
<feature type="region of interest" description="Disordered" evidence="3">
    <location>
        <begin position="180"/>
        <end position="234"/>
    </location>
</feature>
<gene>
    <name evidence="7" type="ORF">Vbra_10609</name>
</gene>
<feature type="compositionally biased region" description="Low complexity" evidence="3">
    <location>
        <begin position="187"/>
        <end position="196"/>
    </location>
</feature>
<dbReference type="Gene3D" id="3.50.4.10">
    <property type="entry name" value="Hepatocyte Growth Factor"/>
    <property type="match status" value="1"/>
</dbReference>
<dbReference type="InParanoid" id="A0A0G4H591"/>
<keyword evidence="8" id="KW-1185">Reference proteome</keyword>
<dbReference type="SMART" id="SM00223">
    <property type="entry name" value="APPLE"/>
    <property type="match status" value="1"/>
</dbReference>
<sequence length="269" mass="30010">MRRVALVSFTTLLLGSRADPLSGAVGKDGGNQTSCFETDVRYEGDRLQTLTLADTAVSCQEACMHTDDCSWFSYTHGICTLMKDRRGGPLRDEGAVAGPPSCEDGEVSSLGATSPFERLEEEVRKVRVKVESLNRDQRVWVMPTIVAGIALVMLALAGALFWYMYRLKRQADQSPLRIEATQDDTAPRQQEASPQREQSRRQRQESPHTHTTHSHSQPPQQLPHHPLPAQPESNTGSLRVIVNEDLNPCTFHSYEQKQAAGLRKYVHDT</sequence>
<evidence type="ECO:0000313" key="8">
    <source>
        <dbReference type="Proteomes" id="UP000041254"/>
    </source>
</evidence>
<dbReference type="InterPro" id="IPR000177">
    <property type="entry name" value="Apple"/>
</dbReference>
<dbReference type="GO" id="GO:0005576">
    <property type="term" value="C:extracellular region"/>
    <property type="evidence" value="ECO:0007669"/>
    <property type="project" value="InterPro"/>
</dbReference>
<evidence type="ECO:0000259" key="6">
    <source>
        <dbReference type="PROSITE" id="PS50948"/>
    </source>
</evidence>
<keyword evidence="4" id="KW-0472">Membrane</keyword>
<proteinExistence type="predicted"/>
<keyword evidence="4" id="KW-1133">Transmembrane helix</keyword>
<protein>
    <recommendedName>
        <fullName evidence="6">Apple domain-containing protein</fullName>
    </recommendedName>
</protein>
<name>A0A0G4H591_VITBC</name>
<feature type="domain" description="Apple" evidence="6">
    <location>
        <begin position="35"/>
        <end position="102"/>
    </location>
</feature>
<dbReference type="Proteomes" id="UP000041254">
    <property type="component" value="Unassembled WGS sequence"/>
</dbReference>
<dbReference type="CDD" id="cd01100">
    <property type="entry name" value="APPLE_Factor_XI_like"/>
    <property type="match status" value="1"/>
</dbReference>
<keyword evidence="4" id="KW-0812">Transmembrane</keyword>
<dbReference type="Pfam" id="PF00024">
    <property type="entry name" value="PAN_1"/>
    <property type="match status" value="1"/>
</dbReference>
<evidence type="ECO:0000256" key="2">
    <source>
        <dbReference type="ARBA" id="ARBA00023157"/>
    </source>
</evidence>
<dbReference type="InterPro" id="IPR003609">
    <property type="entry name" value="Pan_app"/>
</dbReference>
<evidence type="ECO:0000256" key="5">
    <source>
        <dbReference type="SAM" id="SignalP"/>
    </source>
</evidence>
<feature type="transmembrane region" description="Helical" evidence="4">
    <location>
        <begin position="140"/>
        <end position="165"/>
    </location>
</feature>
<reference evidence="7 8" key="1">
    <citation type="submission" date="2014-11" db="EMBL/GenBank/DDBJ databases">
        <authorList>
            <person name="Zhu J."/>
            <person name="Qi W."/>
            <person name="Song R."/>
        </authorList>
    </citation>
    <scope>NUCLEOTIDE SEQUENCE [LARGE SCALE GENOMIC DNA]</scope>
</reference>
<evidence type="ECO:0000313" key="7">
    <source>
        <dbReference type="EMBL" id="CEM38947.1"/>
    </source>
</evidence>
<accession>A0A0G4H591</accession>
<feature type="compositionally biased region" description="Low complexity" evidence="3">
    <location>
        <begin position="214"/>
        <end position="224"/>
    </location>
</feature>
<evidence type="ECO:0000256" key="3">
    <source>
        <dbReference type="SAM" id="MobiDB-lite"/>
    </source>
</evidence>
<dbReference type="GO" id="GO:0006508">
    <property type="term" value="P:proteolysis"/>
    <property type="evidence" value="ECO:0007669"/>
    <property type="project" value="InterPro"/>
</dbReference>
<dbReference type="AlphaFoldDB" id="A0A0G4H591"/>
<feature type="compositionally biased region" description="Basic and acidic residues" evidence="3">
    <location>
        <begin position="197"/>
        <end position="208"/>
    </location>
</feature>
<keyword evidence="2" id="KW-1015">Disulfide bond</keyword>
<dbReference type="SUPFAM" id="SSF57414">
    <property type="entry name" value="Hairpin loop containing domain-like"/>
    <property type="match status" value="1"/>
</dbReference>
<feature type="signal peptide" evidence="5">
    <location>
        <begin position="1"/>
        <end position="18"/>
    </location>
</feature>